<feature type="domain" description="Thioredoxin" evidence="5">
    <location>
        <begin position="23"/>
        <end position="162"/>
    </location>
</feature>
<dbReference type="CDD" id="cd02966">
    <property type="entry name" value="TlpA_like_family"/>
    <property type="match status" value="1"/>
</dbReference>
<dbReference type="Gene3D" id="3.40.30.10">
    <property type="entry name" value="Glutaredoxin"/>
    <property type="match status" value="1"/>
</dbReference>
<dbReference type="RefSeq" id="WP_272752443.1">
    <property type="nucleotide sequence ID" value="NZ_JAQQLF010000016.1"/>
</dbReference>
<evidence type="ECO:0000256" key="1">
    <source>
        <dbReference type="ARBA" id="ARBA00004196"/>
    </source>
</evidence>
<comment type="caution">
    <text evidence="6">The sequence shown here is derived from an EMBL/GenBank/DDBJ whole genome shotgun (WGS) entry which is preliminary data.</text>
</comment>
<protein>
    <submittedName>
        <fullName evidence="6">TlpA disulfide reductase family protein</fullName>
    </submittedName>
</protein>
<dbReference type="Proteomes" id="UP001219956">
    <property type="component" value="Unassembled WGS sequence"/>
</dbReference>
<sequence length="162" mass="17207">MHKFTTLLRHGLLLLALGASLPVQAAGPLDKARLTLVSGQAAAFAPFQGRLTVVNFWATWCAPCRQEMPMLSALSTKLAAKGIKTVGIALDQPDQVQAFLKQTAVTYPILMSDGDGVAVMRELGNKSGGLPYTVILNAQGKPLRQILGILDEKTLDKALAGL</sequence>
<dbReference type="PANTHER" id="PTHR42852:SF18">
    <property type="entry name" value="CHROMOSOME UNDETERMINED SCAFFOLD_47, WHOLE GENOME SHOTGUN SEQUENCE"/>
    <property type="match status" value="1"/>
</dbReference>
<evidence type="ECO:0000259" key="5">
    <source>
        <dbReference type="PROSITE" id="PS51352"/>
    </source>
</evidence>
<evidence type="ECO:0000313" key="7">
    <source>
        <dbReference type="Proteomes" id="UP001219956"/>
    </source>
</evidence>
<proteinExistence type="predicted"/>
<feature type="signal peptide" evidence="4">
    <location>
        <begin position="1"/>
        <end position="25"/>
    </location>
</feature>
<gene>
    <name evidence="6" type="ORF">PQU95_13235</name>
</gene>
<dbReference type="InterPro" id="IPR050553">
    <property type="entry name" value="Thioredoxin_ResA/DsbE_sf"/>
</dbReference>
<dbReference type="InterPro" id="IPR036249">
    <property type="entry name" value="Thioredoxin-like_sf"/>
</dbReference>
<evidence type="ECO:0000256" key="4">
    <source>
        <dbReference type="SAM" id="SignalP"/>
    </source>
</evidence>
<dbReference type="PROSITE" id="PS00194">
    <property type="entry name" value="THIOREDOXIN_1"/>
    <property type="match status" value="1"/>
</dbReference>
<dbReference type="Pfam" id="PF08534">
    <property type="entry name" value="Redoxin"/>
    <property type="match status" value="1"/>
</dbReference>
<feature type="chain" id="PRO_5046233090" evidence="4">
    <location>
        <begin position="26"/>
        <end position="162"/>
    </location>
</feature>
<keyword evidence="2" id="KW-0201">Cytochrome c-type biogenesis</keyword>
<reference evidence="6 7" key="1">
    <citation type="submission" date="2023-01" db="EMBL/GenBank/DDBJ databases">
        <title>Novel species of the genus Vogesella isolated from rivers.</title>
        <authorList>
            <person name="Lu H."/>
        </authorList>
    </citation>
    <scope>NUCLEOTIDE SEQUENCE [LARGE SCALE GENOMIC DNA]</scope>
    <source>
        <strain evidence="6 7">DC21W</strain>
    </source>
</reference>
<organism evidence="6 7">
    <name type="scientific">Vogesella aquatica</name>
    <dbReference type="NCBI Taxonomy" id="2984206"/>
    <lineage>
        <taxon>Bacteria</taxon>
        <taxon>Pseudomonadati</taxon>
        <taxon>Pseudomonadota</taxon>
        <taxon>Betaproteobacteria</taxon>
        <taxon>Neisseriales</taxon>
        <taxon>Chromobacteriaceae</taxon>
        <taxon>Vogesella</taxon>
    </lineage>
</organism>
<dbReference type="InterPro" id="IPR017937">
    <property type="entry name" value="Thioredoxin_CS"/>
</dbReference>
<keyword evidence="3" id="KW-0676">Redox-active center</keyword>
<dbReference type="PANTHER" id="PTHR42852">
    <property type="entry name" value="THIOL:DISULFIDE INTERCHANGE PROTEIN DSBE"/>
    <property type="match status" value="1"/>
</dbReference>
<dbReference type="InterPro" id="IPR013740">
    <property type="entry name" value="Redoxin"/>
</dbReference>
<evidence type="ECO:0000256" key="2">
    <source>
        <dbReference type="ARBA" id="ARBA00022748"/>
    </source>
</evidence>
<accession>A0ABT5J050</accession>
<dbReference type="EMBL" id="JAQQLF010000016">
    <property type="protein sequence ID" value="MDC7718177.1"/>
    <property type="molecule type" value="Genomic_DNA"/>
</dbReference>
<dbReference type="InterPro" id="IPR013766">
    <property type="entry name" value="Thioredoxin_domain"/>
</dbReference>
<keyword evidence="4" id="KW-0732">Signal</keyword>
<dbReference type="PROSITE" id="PS51352">
    <property type="entry name" value="THIOREDOXIN_2"/>
    <property type="match status" value="1"/>
</dbReference>
<evidence type="ECO:0000256" key="3">
    <source>
        <dbReference type="ARBA" id="ARBA00023284"/>
    </source>
</evidence>
<name>A0ABT5J050_9NEIS</name>
<comment type="subcellular location">
    <subcellularLocation>
        <location evidence="1">Cell envelope</location>
    </subcellularLocation>
</comment>
<evidence type="ECO:0000313" key="6">
    <source>
        <dbReference type="EMBL" id="MDC7718177.1"/>
    </source>
</evidence>
<keyword evidence="7" id="KW-1185">Reference proteome</keyword>
<dbReference type="SUPFAM" id="SSF52833">
    <property type="entry name" value="Thioredoxin-like"/>
    <property type="match status" value="1"/>
</dbReference>